<sequence>MHRVNSAKLAGGFAPAPLHETSPDPQSAVLQTNFPELLLEQNDLAQTRPDHGAGTSIETDDFEGNSNPVVDGCAAPPPVRVAGHTV</sequence>
<accession>A0ABD2ZI80</accession>
<evidence type="ECO:0000256" key="1">
    <source>
        <dbReference type="SAM" id="MobiDB-lite"/>
    </source>
</evidence>
<evidence type="ECO:0000313" key="3">
    <source>
        <dbReference type="Proteomes" id="UP001630127"/>
    </source>
</evidence>
<keyword evidence="3" id="KW-1185">Reference proteome</keyword>
<protein>
    <submittedName>
        <fullName evidence="2">Uncharacterized protein</fullName>
    </submittedName>
</protein>
<name>A0ABD2ZI80_9GENT</name>
<dbReference type="Proteomes" id="UP001630127">
    <property type="component" value="Unassembled WGS sequence"/>
</dbReference>
<evidence type="ECO:0000313" key="2">
    <source>
        <dbReference type="EMBL" id="KAL3518844.1"/>
    </source>
</evidence>
<dbReference type="EMBL" id="JBJUIK010000009">
    <property type="protein sequence ID" value="KAL3518844.1"/>
    <property type="molecule type" value="Genomic_DNA"/>
</dbReference>
<gene>
    <name evidence="2" type="ORF">ACH5RR_021433</name>
</gene>
<organism evidence="2 3">
    <name type="scientific">Cinchona calisaya</name>
    <dbReference type="NCBI Taxonomy" id="153742"/>
    <lineage>
        <taxon>Eukaryota</taxon>
        <taxon>Viridiplantae</taxon>
        <taxon>Streptophyta</taxon>
        <taxon>Embryophyta</taxon>
        <taxon>Tracheophyta</taxon>
        <taxon>Spermatophyta</taxon>
        <taxon>Magnoliopsida</taxon>
        <taxon>eudicotyledons</taxon>
        <taxon>Gunneridae</taxon>
        <taxon>Pentapetalae</taxon>
        <taxon>asterids</taxon>
        <taxon>lamiids</taxon>
        <taxon>Gentianales</taxon>
        <taxon>Rubiaceae</taxon>
        <taxon>Cinchonoideae</taxon>
        <taxon>Cinchoneae</taxon>
        <taxon>Cinchona</taxon>
    </lineage>
</organism>
<feature type="region of interest" description="Disordered" evidence="1">
    <location>
        <begin position="46"/>
        <end position="86"/>
    </location>
</feature>
<comment type="caution">
    <text evidence="2">The sequence shown here is derived from an EMBL/GenBank/DDBJ whole genome shotgun (WGS) entry which is preliminary data.</text>
</comment>
<reference evidence="2 3" key="1">
    <citation type="submission" date="2024-11" db="EMBL/GenBank/DDBJ databases">
        <title>A near-complete genome assembly of Cinchona calisaya.</title>
        <authorList>
            <person name="Lian D.C."/>
            <person name="Zhao X.W."/>
            <person name="Wei L."/>
        </authorList>
    </citation>
    <scope>NUCLEOTIDE SEQUENCE [LARGE SCALE GENOMIC DNA]</scope>
    <source>
        <tissue evidence="2">Nenye</tissue>
    </source>
</reference>
<dbReference type="AlphaFoldDB" id="A0ABD2ZI80"/>
<feature type="region of interest" description="Disordered" evidence="1">
    <location>
        <begin position="1"/>
        <end position="28"/>
    </location>
</feature>
<proteinExistence type="predicted"/>